<evidence type="ECO:0000256" key="2">
    <source>
        <dbReference type="ARBA" id="ARBA00022980"/>
    </source>
</evidence>
<dbReference type="InterPro" id="IPR000054">
    <property type="entry name" value="Ribosomal_eL31"/>
</dbReference>
<gene>
    <name evidence="5" type="primary">rpl31e</name>
    <name evidence="7" type="ORF">JW744_01705</name>
</gene>
<proteinExistence type="inferred from homology"/>
<evidence type="ECO:0000256" key="4">
    <source>
        <dbReference type="ARBA" id="ARBA00035230"/>
    </source>
</evidence>
<organism evidence="7 8">
    <name type="scientific">Candidatus Iainarchaeum sp</name>
    <dbReference type="NCBI Taxonomy" id="3101447"/>
    <lineage>
        <taxon>Archaea</taxon>
        <taxon>Candidatus Iainarchaeota</taxon>
        <taxon>Candidatus Iainarchaeia</taxon>
        <taxon>Candidatus Iainarchaeales</taxon>
        <taxon>Candidatus Iainarchaeaceae</taxon>
        <taxon>Candidatus Iainarchaeum</taxon>
    </lineage>
</organism>
<reference evidence="7" key="1">
    <citation type="submission" date="2021-01" db="EMBL/GenBank/DDBJ databases">
        <title>Active Sulfur Cycling in an Early Earth Analoge.</title>
        <authorList>
            <person name="Hahn C.R."/>
            <person name="Youssef N.H."/>
            <person name="Elshahed M."/>
        </authorList>
    </citation>
    <scope>NUCLEOTIDE SEQUENCE</scope>
    <source>
        <strain evidence="7">Zod_Metabat.1151</strain>
    </source>
</reference>
<dbReference type="AlphaFoldDB" id="A0A938YMZ6"/>
<dbReference type="Proteomes" id="UP000809243">
    <property type="component" value="Unassembled WGS sequence"/>
</dbReference>
<dbReference type="NCBIfam" id="NF002258">
    <property type="entry name" value="PRK01192.1-1"/>
    <property type="match status" value="1"/>
</dbReference>
<keyword evidence="3 5" id="KW-0687">Ribonucleoprotein</keyword>
<dbReference type="InterPro" id="IPR023621">
    <property type="entry name" value="Ribosomal_eL31_dom_sf"/>
</dbReference>
<dbReference type="HAMAP" id="MF_00410">
    <property type="entry name" value="Ribosomal_eL31"/>
    <property type="match status" value="1"/>
</dbReference>
<sequence length="148" mass="17387">MAKKKKAEKKELEEKKYTVGMQAVYKFPRPKRAIKALTHLKRFAFKHTRIKPEDILISNKVNEAIWEKGREHPPRKLEIKVIIAEGKANVFLQSEKIKPLKEKKEEKKEEKKTEEEIAIEEEKEKKKQEKKAVERAAEAAAMKRGQNK</sequence>
<dbReference type="SMART" id="SM01380">
    <property type="entry name" value="Ribosomal_L31e"/>
    <property type="match status" value="1"/>
</dbReference>
<evidence type="ECO:0000313" key="8">
    <source>
        <dbReference type="Proteomes" id="UP000809243"/>
    </source>
</evidence>
<feature type="region of interest" description="Disordered" evidence="6">
    <location>
        <begin position="99"/>
        <end position="148"/>
    </location>
</feature>
<name>A0A938YMZ6_9ARCH</name>
<dbReference type="Pfam" id="PF01198">
    <property type="entry name" value="Ribosomal_L31e"/>
    <property type="match status" value="1"/>
</dbReference>
<comment type="similarity">
    <text evidence="1 5">Belongs to the eukaryotic ribosomal protein eL31 family.</text>
</comment>
<evidence type="ECO:0000256" key="1">
    <source>
        <dbReference type="ARBA" id="ARBA00010808"/>
    </source>
</evidence>
<evidence type="ECO:0000256" key="5">
    <source>
        <dbReference type="HAMAP-Rule" id="MF_00410"/>
    </source>
</evidence>
<feature type="compositionally biased region" description="Low complexity" evidence="6">
    <location>
        <begin position="138"/>
        <end position="148"/>
    </location>
</feature>
<dbReference type="GO" id="GO:0003735">
    <property type="term" value="F:structural constituent of ribosome"/>
    <property type="evidence" value="ECO:0007669"/>
    <property type="project" value="InterPro"/>
</dbReference>
<dbReference type="SUPFAM" id="SSF54575">
    <property type="entry name" value="Ribosomal protein L31e"/>
    <property type="match status" value="1"/>
</dbReference>
<evidence type="ECO:0000313" key="7">
    <source>
        <dbReference type="EMBL" id="MBN2067163.1"/>
    </source>
</evidence>
<feature type="compositionally biased region" description="Basic and acidic residues" evidence="6">
    <location>
        <begin position="99"/>
        <end position="137"/>
    </location>
</feature>
<dbReference type="GO" id="GO:1990904">
    <property type="term" value="C:ribonucleoprotein complex"/>
    <property type="evidence" value="ECO:0007669"/>
    <property type="project" value="UniProtKB-KW"/>
</dbReference>
<keyword evidence="2 5" id="KW-0689">Ribosomal protein</keyword>
<accession>A0A938YMZ6</accession>
<protein>
    <recommendedName>
        <fullName evidence="4 5">Large ribosomal subunit protein eL31</fullName>
    </recommendedName>
</protein>
<comment type="caution">
    <text evidence="7">The sequence shown here is derived from an EMBL/GenBank/DDBJ whole genome shotgun (WGS) entry which is preliminary data.</text>
</comment>
<evidence type="ECO:0000256" key="6">
    <source>
        <dbReference type="SAM" id="MobiDB-lite"/>
    </source>
</evidence>
<evidence type="ECO:0000256" key="3">
    <source>
        <dbReference type="ARBA" id="ARBA00023274"/>
    </source>
</evidence>
<dbReference type="EMBL" id="JAFGDB010000028">
    <property type="protein sequence ID" value="MBN2067163.1"/>
    <property type="molecule type" value="Genomic_DNA"/>
</dbReference>
<dbReference type="GO" id="GO:0005840">
    <property type="term" value="C:ribosome"/>
    <property type="evidence" value="ECO:0007669"/>
    <property type="project" value="UniProtKB-KW"/>
</dbReference>
<dbReference type="Gene3D" id="3.10.440.10">
    <property type="match status" value="1"/>
</dbReference>
<dbReference type="GO" id="GO:0006412">
    <property type="term" value="P:translation"/>
    <property type="evidence" value="ECO:0007669"/>
    <property type="project" value="UniProtKB-UniRule"/>
</dbReference>